<feature type="compositionally biased region" description="Polar residues" evidence="1">
    <location>
        <begin position="179"/>
        <end position="212"/>
    </location>
</feature>
<name>A0A8C4QW40_EPTBU</name>
<dbReference type="Proteomes" id="UP000694388">
    <property type="component" value="Unplaced"/>
</dbReference>
<dbReference type="AlphaFoldDB" id="A0A8C4QW40"/>
<dbReference type="InterPro" id="IPR057909">
    <property type="entry name" value="NRG2_N"/>
</dbReference>
<organism evidence="3 4">
    <name type="scientific">Eptatretus burgeri</name>
    <name type="common">Inshore hagfish</name>
    <dbReference type="NCBI Taxonomy" id="7764"/>
    <lineage>
        <taxon>Eukaryota</taxon>
        <taxon>Metazoa</taxon>
        <taxon>Chordata</taxon>
        <taxon>Craniata</taxon>
        <taxon>Vertebrata</taxon>
        <taxon>Cyclostomata</taxon>
        <taxon>Myxini</taxon>
        <taxon>Myxiniformes</taxon>
        <taxon>Myxinidae</taxon>
        <taxon>Eptatretinae</taxon>
        <taxon>Eptatretus</taxon>
    </lineage>
</organism>
<feature type="domain" description="Neuregulin 2 N-terminal" evidence="2">
    <location>
        <begin position="63"/>
        <end position="138"/>
    </location>
</feature>
<feature type="region of interest" description="Disordered" evidence="1">
    <location>
        <begin position="179"/>
        <end position="225"/>
    </location>
</feature>
<sequence>MKLLGESCLSLSPPLHRASQYPPVHAPTPSRWKPLLPFLMLSLMLGGTTQACYLPDRPSVAEQAYHSPVVVEGKVQGTGKAVAGAHVRFSLAVRVTDVWSTRNDDLSRGSILMVGDFGSEAPCIRPRRNQRYIFFLQPPTLSTSLASLEPSSTSAYSPSSLPSLQSLMVSSSHSPSFIASDSPPSLHTFRPTPNTVNGSQSAWPVAENTSDAPATGRPRHGDEGHWRGAVYRSLYAPRESVSRGHNVKRQVNSILCEQCGTLQEAHRLASHDGCV</sequence>
<evidence type="ECO:0000313" key="3">
    <source>
        <dbReference type="Ensembl" id="ENSEBUP00000020411.1"/>
    </source>
</evidence>
<evidence type="ECO:0000259" key="2">
    <source>
        <dbReference type="Pfam" id="PF25518"/>
    </source>
</evidence>
<proteinExistence type="predicted"/>
<dbReference type="Pfam" id="PF25518">
    <property type="entry name" value="NRG2_N"/>
    <property type="match status" value="1"/>
</dbReference>
<reference evidence="3" key="2">
    <citation type="submission" date="2025-09" db="UniProtKB">
        <authorList>
            <consortium name="Ensembl"/>
        </authorList>
    </citation>
    <scope>IDENTIFICATION</scope>
</reference>
<reference evidence="3" key="1">
    <citation type="submission" date="2025-08" db="UniProtKB">
        <authorList>
            <consortium name="Ensembl"/>
        </authorList>
    </citation>
    <scope>IDENTIFICATION</scope>
</reference>
<accession>A0A8C4QW40</accession>
<dbReference type="Ensembl" id="ENSEBUT00000020987.1">
    <property type="protein sequence ID" value="ENSEBUP00000020411.1"/>
    <property type="gene ID" value="ENSEBUG00000012660.1"/>
</dbReference>
<keyword evidence="4" id="KW-1185">Reference proteome</keyword>
<evidence type="ECO:0000313" key="4">
    <source>
        <dbReference type="Proteomes" id="UP000694388"/>
    </source>
</evidence>
<protein>
    <recommendedName>
        <fullName evidence="2">Neuregulin 2 N-terminal domain-containing protein</fullName>
    </recommendedName>
</protein>
<evidence type="ECO:0000256" key="1">
    <source>
        <dbReference type="SAM" id="MobiDB-lite"/>
    </source>
</evidence>